<dbReference type="KEGG" id="sfw:WN53_19020"/>
<name>A0A0F7HEM5_SERFO</name>
<dbReference type="STRING" id="47917.AV650_14460"/>
<dbReference type="EMBL" id="CABEEZ010000117">
    <property type="protein sequence ID" value="VTR47742.1"/>
    <property type="molecule type" value="Genomic_DNA"/>
</dbReference>
<gene>
    <name evidence="1" type="ORF">NCTC12965_05560</name>
</gene>
<reference evidence="1" key="1">
    <citation type="submission" date="2019-05" db="EMBL/GenBank/DDBJ databases">
        <authorList>
            <consortium name="Pathogen Informatics"/>
        </authorList>
    </citation>
    <scope>NUCLEOTIDE SEQUENCE [LARGE SCALE GENOMIC DNA]</scope>
    <source>
        <strain evidence="1">NCTC12965</strain>
    </source>
</reference>
<dbReference type="AlphaFoldDB" id="A0A0F7HEM5"/>
<protein>
    <submittedName>
        <fullName evidence="1">Uncharacterized protein</fullName>
    </submittedName>
</protein>
<accession>A0A0F7HEM5</accession>
<organism evidence="1">
    <name type="scientific">Serratia fonticola</name>
    <dbReference type="NCBI Taxonomy" id="47917"/>
    <lineage>
        <taxon>Bacteria</taxon>
        <taxon>Pseudomonadati</taxon>
        <taxon>Pseudomonadota</taxon>
        <taxon>Gammaproteobacteria</taxon>
        <taxon>Enterobacterales</taxon>
        <taxon>Yersiniaceae</taxon>
        <taxon>Serratia</taxon>
    </lineage>
</organism>
<dbReference type="RefSeq" id="WP_024485693.1">
    <property type="nucleotide sequence ID" value="NZ_CAMKUH010000004.1"/>
</dbReference>
<dbReference type="GeneID" id="30322269"/>
<sequence>MSDTELLQVLLQRIEALEAREQALIAASNAYQAIITTLLGNMDKTACDKVISMIDQAHEIAYVRAAHRCDEPQKRKIKQADDVAQRMFMVAQGQGRASQSR</sequence>
<proteinExistence type="predicted"/>
<evidence type="ECO:0000313" key="1">
    <source>
        <dbReference type="EMBL" id="VTR47742.1"/>
    </source>
</evidence>